<accession>A0A165HZB8</accession>
<proteinExistence type="predicted"/>
<name>A0A165HZB8_9BASI</name>
<gene>
    <name evidence="2" type="ORF">CALCODRAFT_155869</name>
</gene>
<protein>
    <recommendedName>
        <fullName evidence="1">F-box domain-containing protein</fullName>
    </recommendedName>
</protein>
<organism evidence="2 3">
    <name type="scientific">Calocera cornea HHB12733</name>
    <dbReference type="NCBI Taxonomy" id="1353952"/>
    <lineage>
        <taxon>Eukaryota</taxon>
        <taxon>Fungi</taxon>
        <taxon>Dikarya</taxon>
        <taxon>Basidiomycota</taxon>
        <taxon>Agaricomycotina</taxon>
        <taxon>Dacrymycetes</taxon>
        <taxon>Dacrymycetales</taxon>
        <taxon>Dacrymycetaceae</taxon>
        <taxon>Calocera</taxon>
    </lineage>
</organism>
<dbReference type="InterPro" id="IPR032675">
    <property type="entry name" value="LRR_dom_sf"/>
</dbReference>
<dbReference type="InterPro" id="IPR036047">
    <property type="entry name" value="F-box-like_dom_sf"/>
</dbReference>
<reference evidence="2 3" key="1">
    <citation type="journal article" date="2016" name="Mol. Biol. Evol.">
        <title>Comparative Genomics of Early-Diverging Mushroom-Forming Fungi Provides Insights into the Origins of Lignocellulose Decay Capabilities.</title>
        <authorList>
            <person name="Nagy L.G."/>
            <person name="Riley R."/>
            <person name="Tritt A."/>
            <person name="Adam C."/>
            <person name="Daum C."/>
            <person name="Floudas D."/>
            <person name="Sun H."/>
            <person name="Yadav J.S."/>
            <person name="Pangilinan J."/>
            <person name="Larsson K.H."/>
            <person name="Matsuura K."/>
            <person name="Barry K."/>
            <person name="Labutti K."/>
            <person name="Kuo R."/>
            <person name="Ohm R.A."/>
            <person name="Bhattacharya S.S."/>
            <person name="Shirouzu T."/>
            <person name="Yoshinaga Y."/>
            <person name="Martin F.M."/>
            <person name="Grigoriev I.V."/>
            <person name="Hibbett D.S."/>
        </authorList>
    </citation>
    <scope>NUCLEOTIDE SEQUENCE [LARGE SCALE GENOMIC DNA]</scope>
    <source>
        <strain evidence="2 3">HHB12733</strain>
    </source>
</reference>
<dbReference type="OrthoDB" id="3353816at2759"/>
<sequence>MDDSMQLLDFPVEILQEIVEHVDEARDVLSLGLTCSRFKDITIPFPLEYRDVLWPTHDGTWRAGSSAVKDPNPFGELSLACEDFLSSAPMRWRAIRAISIYRWGTPVAPGFMQEYVRGEGFMLPQLPVDVYEALTRAANNPQEIIERGTARHLFMADNVARVLGRMPWITSLTWHWFPPDVDSDMWRALDRMQSLRRISFVFNTDMTHGYTGAALSEIMVRLVASIANCRELEKLVISVPIARNGHHDPTWSFDPIYDATWPQLRSLDLSHTRITSSSKFMLFLGRHEKLEELRISDSRVPPEKVVTSHLPNLVNLDVPNFRLARTLVEPVAKQDLRPVHGLKIQSSLSKKEFITLCDLLPMISSTLQSLNIWLNTTSDADVPALLECVPNLVSLEITGHNVNEVLAAARRVRSRHTLQALNSGPMRDWRNIRFPTAYANHLVTDSSRARLHRRR</sequence>
<keyword evidence="3" id="KW-1185">Reference proteome</keyword>
<evidence type="ECO:0000313" key="3">
    <source>
        <dbReference type="Proteomes" id="UP000076842"/>
    </source>
</evidence>
<dbReference type="SUPFAM" id="SSF52047">
    <property type="entry name" value="RNI-like"/>
    <property type="match status" value="1"/>
</dbReference>
<dbReference type="Gene3D" id="3.80.10.10">
    <property type="entry name" value="Ribonuclease Inhibitor"/>
    <property type="match status" value="1"/>
</dbReference>
<dbReference type="PROSITE" id="PS50181">
    <property type="entry name" value="FBOX"/>
    <property type="match status" value="1"/>
</dbReference>
<dbReference type="Proteomes" id="UP000076842">
    <property type="component" value="Unassembled WGS sequence"/>
</dbReference>
<dbReference type="AlphaFoldDB" id="A0A165HZB8"/>
<dbReference type="EMBL" id="KV423935">
    <property type="protein sequence ID" value="KZT59941.1"/>
    <property type="molecule type" value="Genomic_DNA"/>
</dbReference>
<dbReference type="SUPFAM" id="SSF81383">
    <property type="entry name" value="F-box domain"/>
    <property type="match status" value="1"/>
</dbReference>
<feature type="domain" description="F-box" evidence="1">
    <location>
        <begin position="4"/>
        <end position="52"/>
    </location>
</feature>
<evidence type="ECO:0000313" key="2">
    <source>
        <dbReference type="EMBL" id="KZT59941.1"/>
    </source>
</evidence>
<dbReference type="InterPro" id="IPR001810">
    <property type="entry name" value="F-box_dom"/>
</dbReference>
<evidence type="ECO:0000259" key="1">
    <source>
        <dbReference type="PROSITE" id="PS50181"/>
    </source>
</evidence>
<dbReference type="InParanoid" id="A0A165HZB8"/>